<feature type="signal peptide" evidence="3">
    <location>
        <begin position="1"/>
        <end position="19"/>
    </location>
</feature>
<dbReference type="OrthoDB" id="6429365at2759"/>
<evidence type="ECO:0000256" key="1">
    <source>
        <dbReference type="SAM" id="Coils"/>
    </source>
</evidence>
<accession>A0A034VFU7</accession>
<feature type="compositionally biased region" description="Basic and acidic residues" evidence="2">
    <location>
        <begin position="228"/>
        <end position="237"/>
    </location>
</feature>
<name>A0A034VFU7_BACDO</name>
<reference evidence="4" key="1">
    <citation type="journal article" date="2014" name="BMC Genomics">
        <title>Characterizing the developmental transcriptome of the oriental fruit fly, Bactrocera dorsalis (Diptera: Tephritidae) through comparative genomic analysis with Drosophila melanogaster utilizing modENCODE datasets.</title>
        <authorList>
            <person name="Geib S.M."/>
            <person name="Calla B."/>
            <person name="Hall B."/>
            <person name="Hou S."/>
            <person name="Manoukis N.C."/>
        </authorList>
    </citation>
    <scope>NUCLEOTIDE SEQUENCE</scope>
    <source>
        <strain evidence="4">Punador</strain>
    </source>
</reference>
<feature type="chain" id="PRO_5001556986" evidence="3">
    <location>
        <begin position="20"/>
        <end position="669"/>
    </location>
</feature>
<evidence type="ECO:0000256" key="3">
    <source>
        <dbReference type="SAM" id="SignalP"/>
    </source>
</evidence>
<protein>
    <submittedName>
        <fullName evidence="4">Uncharacterized protein</fullName>
    </submittedName>
</protein>
<dbReference type="AlphaFoldDB" id="A0A034VFU7"/>
<dbReference type="EMBL" id="GAKP01016786">
    <property type="protein sequence ID" value="JAC42166.1"/>
    <property type="molecule type" value="Transcribed_RNA"/>
</dbReference>
<keyword evidence="3" id="KW-0732">Signal</keyword>
<keyword evidence="1" id="KW-0175">Coiled coil</keyword>
<feature type="region of interest" description="Disordered" evidence="2">
    <location>
        <begin position="228"/>
        <end position="277"/>
    </location>
</feature>
<feature type="coiled-coil region" evidence="1">
    <location>
        <begin position="452"/>
        <end position="552"/>
    </location>
</feature>
<proteinExistence type="predicted"/>
<organism evidence="4">
    <name type="scientific">Bactrocera dorsalis</name>
    <name type="common">Oriental fruit fly</name>
    <name type="synonym">Dacus dorsalis</name>
    <dbReference type="NCBI Taxonomy" id="27457"/>
    <lineage>
        <taxon>Eukaryota</taxon>
        <taxon>Metazoa</taxon>
        <taxon>Ecdysozoa</taxon>
        <taxon>Arthropoda</taxon>
        <taxon>Hexapoda</taxon>
        <taxon>Insecta</taxon>
        <taxon>Pterygota</taxon>
        <taxon>Neoptera</taxon>
        <taxon>Endopterygota</taxon>
        <taxon>Diptera</taxon>
        <taxon>Brachycera</taxon>
        <taxon>Muscomorpha</taxon>
        <taxon>Tephritoidea</taxon>
        <taxon>Tephritidae</taxon>
        <taxon>Bactrocera</taxon>
        <taxon>Bactrocera</taxon>
    </lineage>
</organism>
<evidence type="ECO:0000256" key="2">
    <source>
        <dbReference type="SAM" id="MobiDB-lite"/>
    </source>
</evidence>
<evidence type="ECO:0000313" key="4">
    <source>
        <dbReference type="EMBL" id="JAC42166.1"/>
    </source>
</evidence>
<sequence length="669" mass="73637">MKIFASVCILVTVLVLANGEPPIGKRPLGYPLWGGKSAKQIALNRNKAALAAAKQRTLVVQIRSDQPVPLVLKGGRNAQQLRHGPNHLRGVRPVKLTGPVYLKSAPLGHKHLQRKPLKIKLANGKPKHKPATSYEVPFRFEVPATNTIQYPPLGNDVQQLPTETHSDFITEHEHEYDHFAPIHTIPAPNLSLPENHPQESYLPPKIQSQTYHHTLTNHNNIENQYQVTEEHTNDQTIRDPLSGSQKLFAPDPDPSLPAAQLRPATEPFNQPSNGKPLPVDVQSNFLVPAQPLVQIIGAQEVATPEIYPIQFTQQAQLQPVVGANVAAVHTAYDPTYLVTQSNQLYTQHQQQLFQPSASVLHGAYVNADLTQEIASDGQILQAAKDPHHNIHPVLDSAPQFAALIAAPVLGEQHSAGHYNLQPQAAALTATSASPEGGFVVSNYYDNAGPADNSQLLQAYAEEEAQRLEIEAEQEKQQYALQQQQQHLLALQQQQQHHLQQQQDLHQQQQLHQQLQDQQLQQQLHEQQLQQQLQEHQLHQQQLQQQQQQQQQSHQQQLLLQQQQAHFDTAIKTFDCGEQTACIDLSFGGIAVGVGGAGVGIGGGGGGGVGALSTLGGLNSNLESEYSAMVASVYEHEIACSDCASVASDLTRMYVSDEEDKNEFPVTHFT</sequence>